<accession>A0A916ZRB6</accession>
<evidence type="ECO:0000313" key="3">
    <source>
        <dbReference type="EMBL" id="GGE10383.1"/>
    </source>
</evidence>
<dbReference type="GO" id="GO:0051287">
    <property type="term" value="F:NAD binding"/>
    <property type="evidence" value="ECO:0007669"/>
    <property type="project" value="InterPro"/>
</dbReference>
<dbReference type="AlphaFoldDB" id="A0A916ZRB6"/>
<sequence>MTRPIVAYKSDPRRGAVWHEVFAREAPELELLDWAAGDARAAAASYLVAWTPPDELPRALPRLEALFCIGAGIDHMPLAGLPDSVALVRMVDPALARSMAEYVVLAVLALHRDWPAYRTDQAAGRWQARPLALAANRRVGVMGLGEMGRAGLEALRPFGFPLRGWSASPKAIPGVDCFAGPAELAAFLAETDILVCLLPLTEETRGILNASTFAALPRGAGLVNAARGGHLVEADLLAALAEGRIAAAVLDVLSPEPPPPDHPLLAHPAVIATPHVASATHPESAARQVIAGIRAHRAGRPIPNRVDRRQGY</sequence>
<dbReference type="InterPro" id="IPR006140">
    <property type="entry name" value="D-isomer_DH_NAD-bd"/>
</dbReference>
<dbReference type="Gene3D" id="3.40.50.720">
    <property type="entry name" value="NAD(P)-binding Rossmann-like Domain"/>
    <property type="match status" value="2"/>
</dbReference>
<dbReference type="PANTHER" id="PTHR10996">
    <property type="entry name" value="2-HYDROXYACID DEHYDROGENASE-RELATED"/>
    <property type="match status" value="1"/>
</dbReference>
<evidence type="ECO:0000256" key="1">
    <source>
        <dbReference type="ARBA" id="ARBA00023002"/>
    </source>
</evidence>
<dbReference type="GO" id="GO:0030267">
    <property type="term" value="F:glyoxylate reductase (NADPH) activity"/>
    <property type="evidence" value="ECO:0007669"/>
    <property type="project" value="TreeGrafter"/>
</dbReference>
<dbReference type="EMBL" id="BMIQ01000005">
    <property type="protein sequence ID" value="GGE10383.1"/>
    <property type="molecule type" value="Genomic_DNA"/>
</dbReference>
<dbReference type="InterPro" id="IPR050223">
    <property type="entry name" value="D-isomer_2-hydroxyacid_DH"/>
</dbReference>
<comment type="caution">
    <text evidence="3">The sequence shown here is derived from an EMBL/GenBank/DDBJ whole genome shotgun (WGS) entry which is preliminary data.</text>
</comment>
<reference evidence="3" key="1">
    <citation type="journal article" date="2014" name="Int. J. Syst. Evol. Microbiol.">
        <title>Complete genome sequence of Corynebacterium casei LMG S-19264T (=DSM 44701T), isolated from a smear-ripened cheese.</title>
        <authorList>
            <consortium name="US DOE Joint Genome Institute (JGI-PGF)"/>
            <person name="Walter F."/>
            <person name="Albersmeier A."/>
            <person name="Kalinowski J."/>
            <person name="Ruckert C."/>
        </authorList>
    </citation>
    <scope>NUCLEOTIDE SEQUENCE</scope>
    <source>
        <strain evidence="3">CGMCC 1.15367</strain>
    </source>
</reference>
<dbReference type="Proteomes" id="UP000644699">
    <property type="component" value="Unassembled WGS sequence"/>
</dbReference>
<dbReference type="PANTHER" id="PTHR10996:SF114">
    <property type="entry name" value="GLYOXYLATE_HYDROXYPYRUVATE REDUCTASE A"/>
    <property type="match status" value="1"/>
</dbReference>
<keyword evidence="1" id="KW-0560">Oxidoreductase</keyword>
<protein>
    <submittedName>
        <fullName evidence="3">Glyoxylate/hydroxypyruvate reductase A</fullName>
    </submittedName>
</protein>
<dbReference type="CDD" id="cd12164">
    <property type="entry name" value="GDH_like_2"/>
    <property type="match status" value="1"/>
</dbReference>
<gene>
    <name evidence="3" type="ORF">GCM10011390_31740</name>
</gene>
<dbReference type="GO" id="GO:0016618">
    <property type="term" value="F:hydroxypyruvate reductase [NAD(P)H] activity"/>
    <property type="evidence" value="ECO:0007669"/>
    <property type="project" value="TreeGrafter"/>
</dbReference>
<dbReference type="SUPFAM" id="SSF52283">
    <property type="entry name" value="Formate/glycerate dehydrogenase catalytic domain-like"/>
    <property type="match status" value="1"/>
</dbReference>
<reference evidence="3" key="2">
    <citation type="submission" date="2020-09" db="EMBL/GenBank/DDBJ databases">
        <authorList>
            <person name="Sun Q."/>
            <person name="Zhou Y."/>
        </authorList>
    </citation>
    <scope>NUCLEOTIDE SEQUENCE</scope>
    <source>
        <strain evidence="3">CGMCC 1.15367</strain>
    </source>
</reference>
<dbReference type="InterPro" id="IPR036291">
    <property type="entry name" value="NAD(P)-bd_dom_sf"/>
</dbReference>
<dbReference type="Pfam" id="PF02826">
    <property type="entry name" value="2-Hacid_dh_C"/>
    <property type="match status" value="1"/>
</dbReference>
<organism evidence="3 4">
    <name type="scientific">Aureimonas endophytica</name>
    <dbReference type="NCBI Taxonomy" id="2027858"/>
    <lineage>
        <taxon>Bacteria</taxon>
        <taxon>Pseudomonadati</taxon>
        <taxon>Pseudomonadota</taxon>
        <taxon>Alphaproteobacteria</taxon>
        <taxon>Hyphomicrobiales</taxon>
        <taxon>Aurantimonadaceae</taxon>
        <taxon>Aureimonas</taxon>
    </lineage>
</organism>
<feature type="domain" description="D-isomer specific 2-hydroxyacid dehydrogenase NAD-binding" evidence="2">
    <location>
        <begin position="106"/>
        <end position="277"/>
    </location>
</feature>
<dbReference type="RefSeq" id="WP_188910188.1">
    <property type="nucleotide sequence ID" value="NZ_BMIQ01000005.1"/>
</dbReference>
<evidence type="ECO:0000313" key="4">
    <source>
        <dbReference type="Proteomes" id="UP000644699"/>
    </source>
</evidence>
<proteinExistence type="predicted"/>
<keyword evidence="4" id="KW-1185">Reference proteome</keyword>
<dbReference type="GO" id="GO:0005829">
    <property type="term" value="C:cytosol"/>
    <property type="evidence" value="ECO:0007669"/>
    <property type="project" value="TreeGrafter"/>
</dbReference>
<dbReference type="SUPFAM" id="SSF51735">
    <property type="entry name" value="NAD(P)-binding Rossmann-fold domains"/>
    <property type="match status" value="1"/>
</dbReference>
<evidence type="ECO:0000259" key="2">
    <source>
        <dbReference type="Pfam" id="PF02826"/>
    </source>
</evidence>
<name>A0A916ZRB6_9HYPH</name>